<comment type="caution">
    <text evidence="1">The sequence shown here is derived from an EMBL/GenBank/DDBJ whole genome shotgun (WGS) entry which is preliminary data.</text>
</comment>
<reference evidence="1" key="1">
    <citation type="submission" date="2021-02" db="EMBL/GenBank/DDBJ databases">
        <authorList>
            <person name="Nowell W R."/>
        </authorList>
    </citation>
    <scope>NUCLEOTIDE SEQUENCE</scope>
</reference>
<proteinExistence type="predicted"/>
<evidence type="ECO:0000313" key="2">
    <source>
        <dbReference type="Proteomes" id="UP000681720"/>
    </source>
</evidence>
<accession>A0A8S3BV06</accession>
<name>A0A8S3BV06_9BILA</name>
<gene>
    <name evidence="1" type="ORF">GIL414_LOCUS49902</name>
</gene>
<dbReference type="Proteomes" id="UP000681720">
    <property type="component" value="Unassembled WGS sequence"/>
</dbReference>
<dbReference type="AlphaFoldDB" id="A0A8S3BV06"/>
<organism evidence="1 2">
    <name type="scientific">Rotaria magnacalcarata</name>
    <dbReference type="NCBI Taxonomy" id="392030"/>
    <lineage>
        <taxon>Eukaryota</taxon>
        <taxon>Metazoa</taxon>
        <taxon>Spiralia</taxon>
        <taxon>Gnathifera</taxon>
        <taxon>Rotifera</taxon>
        <taxon>Eurotatoria</taxon>
        <taxon>Bdelloidea</taxon>
        <taxon>Philodinida</taxon>
        <taxon>Philodinidae</taxon>
        <taxon>Rotaria</taxon>
    </lineage>
</organism>
<evidence type="ECO:0000313" key="1">
    <source>
        <dbReference type="EMBL" id="CAF4861281.1"/>
    </source>
</evidence>
<dbReference type="EMBL" id="CAJOBJ010165096">
    <property type="protein sequence ID" value="CAF4861281.1"/>
    <property type="molecule type" value="Genomic_DNA"/>
</dbReference>
<sequence length="58" mass="6913">MYPFIYDIIERALVIIDHDQFQHHALNQLCAQVVKSRTRDCNELQQFVHKACTQLKLE</sequence>
<protein>
    <submittedName>
        <fullName evidence="1">Uncharacterized protein</fullName>
    </submittedName>
</protein>
<feature type="non-terminal residue" evidence="1">
    <location>
        <position position="58"/>
    </location>
</feature>